<keyword evidence="5 9" id="KW-0805">Transcription regulation</keyword>
<feature type="modified residue" description="4-aspartylphosphate" evidence="10">
    <location>
        <position position="56"/>
    </location>
</feature>
<dbReference type="Gene3D" id="3.40.50.2300">
    <property type="match status" value="1"/>
</dbReference>
<organism evidence="12 13">
    <name type="scientific">Paenibacillus hunanensis</name>
    <dbReference type="NCBI Taxonomy" id="539262"/>
    <lineage>
        <taxon>Bacteria</taxon>
        <taxon>Bacillati</taxon>
        <taxon>Bacillota</taxon>
        <taxon>Bacilli</taxon>
        <taxon>Bacillales</taxon>
        <taxon>Paenibacillaceae</taxon>
        <taxon>Paenibacillus</taxon>
    </lineage>
</organism>
<evidence type="ECO:0000256" key="10">
    <source>
        <dbReference type="PROSITE-ProRule" id="PRU00169"/>
    </source>
</evidence>
<evidence type="ECO:0000313" key="12">
    <source>
        <dbReference type="EMBL" id="MDR6242759.1"/>
    </source>
</evidence>
<dbReference type="CDD" id="cd19925">
    <property type="entry name" value="REC_citrate_TCS"/>
    <property type="match status" value="1"/>
</dbReference>
<dbReference type="InterPro" id="IPR051271">
    <property type="entry name" value="2C-system_Tx_regulators"/>
</dbReference>
<proteinExistence type="predicted"/>
<dbReference type="PANTHER" id="PTHR45526">
    <property type="entry name" value="TRANSCRIPTIONAL REGULATORY PROTEIN DPIA"/>
    <property type="match status" value="1"/>
</dbReference>
<evidence type="ECO:0000256" key="1">
    <source>
        <dbReference type="ARBA" id="ARBA00004496"/>
    </source>
</evidence>
<evidence type="ECO:0000256" key="3">
    <source>
        <dbReference type="ARBA" id="ARBA00022553"/>
    </source>
</evidence>
<accession>A0ABU1IU20</accession>
<evidence type="ECO:0000256" key="9">
    <source>
        <dbReference type="PIRNR" id="PIRNR006171"/>
    </source>
</evidence>
<keyword evidence="4 9" id="KW-0902">Two-component regulatory system</keyword>
<evidence type="ECO:0000313" key="13">
    <source>
        <dbReference type="Proteomes" id="UP001185028"/>
    </source>
</evidence>
<dbReference type="Proteomes" id="UP001185028">
    <property type="component" value="Unassembled WGS sequence"/>
</dbReference>
<dbReference type="PANTHER" id="PTHR45526:SF1">
    <property type="entry name" value="TRANSCRIPTIONAL REGULATORY PROTEIN DCUR-RELATED"/>
    <property type="match status" value="1"/>
</dbReference>
<dbReference type="InterPro" id="IPR001789">
    <property type="entry name" value="Sig_transdc_resp-reg_receiver"/>
</dbReference>
<dbReference type="PIRSF" id="PIRSF006171">
    <property type="entry name" value="RR_citrat_malat"/>
    <property type="match status" value="1"/>
</dbReference>
<protein>
    <recommendedName>
        <fullName evidence="9">Transcriptional regulatory protein</fullName>
    </recommendedName>
</protein>
<dbReference type="Pfam" id="PF00072">
    <property type="entry name" value="Response_reg"/>
    <property type="match status" value="1"/>
</dbReference>
<keyword evidence="3 10" id="KW-0597">Phosphoprotein</keyword>
<dbReference type="SUPFAM" id="SSF46785">
    <property type="entry name" value="Winged helix' DNA-binding domain"/>
    <property type="match status" value="1"/>
</dbReference>
<dbReference type="EMBL" id="JAVDQH010000002">
    <property type="protein sequence ID" value="MDR6242759.1"/>
    <property type="molecule type" value="Genomic_DNA"/>
</dbReference>
<comment type="subcellular location">
    <subcellularLocation>
        <location evidence="1 9">Cytoplasm</location>
    </subcellularLocation>
</comment>
<evidence type="ECO:0000256" key="5">
    <source>
        <dbReference type="ARBA" id="ARBA00023015"/>
    </source>
</evidence>
<keyword evidence="2 9" id="KW-0963">Cytoplasm</keyword>
<dbReference type="InterPro" id="IPR036390">
    <property type="entry name" value="WH_DNA-bd_sf"/>
</dbReference>
<comment type="caution">
    <text evidence="12">The sequence shown here is derived from an EMBL/GenBank/DDBJ whole genome shotgun (WGS) entry which is preliminary data.</text>
</comment>
<keyword evidence="8 9" id="KW-0804">Transcription</keyword>
<evidence type="ECO:0000256" key="8">
    <source>
        <dbReference type="ARBA" id="ARBA00023163"/>
    </source>
</evidence>
<keyword evidence="6 9" id="KW-0238">DNA-binding</keyword>
<keyword evidence="7 9" id="KW-0010">Activator</keyword>
<sequence length="236" mass="26069">MINVLIVEDDPMVAEMNKFYLGQVDGFHCAGWAGSTEQALEILQQPEHDIDLVLLDIYMKEHSGLDLLADIRHANIEVDVIIISAASDKTSIRYALQNGAVDYLIKPFEFERLRAALSAYRERHSLLYNSSSLAQAELDLLTQPGQAPEKTELGKGLTRVTLKLIWDTISAHAAPIFSSEEIAGQTGLSRVSVGKYLTAMEELGILELETTYGTIGRPVKRYRTTSGADAIIGKYI</sequence>
<dbReference type="SUPFAM" id="SSF52172">
    <property type="entry name" value="CheY-like"/>
    <property type="match status" value="1"/>
</dbReference>
<name>A0ABU1IU20_9BACL</name>
<evidence type="ECO:0000256" key="6">
    <source>
        <dbReference type="ARBA" id="ARBA00023125"/>
    </source>
</evidence>
<feature type="domain" description="Response regulatory" evidence="11">
    <location>
        <begin position="3"/>
        <end position="121"/>
    </location>
</feature>
<reference evidence="12 13" key="1">
    <citation type="submission" date="2023-07" db="EMBL/GenBank/DDBJ databases">
        <title>Genomic Encyclopedia of Type Strains, Phase IV (KMG-IV): sequencing the most valuable type-strain genomes for metagenomic binning, comparative biology and taxonomic classification.</title>
        <authorList>
            <person name="Goeker M."/>
        </authorList>
    </citation>
    <scope>NUCLEOTIDE SEQUENCE [LARGE SCALE GENOMIC DNA]</scope>
    <source>
        <strain evidence="12 13">DSM 22170</strain>
    </source>
</reference>
<gene>
    <name evidence="12" type="ORF">JOC58_000643</name>
</gene>
<dbReference type="RefSeq" id="WP_188774254.1">
    <property type="nucleotide sequence ID" value="NZ_BMMB01000002.1"/>
</dbReference>
<dbReference type="InterPro" id="IPR024187">
    <property type="entry name" value="Sig_transdc_resp-reg_cit/mal"/>
</dbReference>
<evidence type="ECO:0000256" key="2">
    <source>
        <dbReference type="ARBA" id="ARBA00022490"/>
    </source>
</evidence>
<evidence type="ECO:0000256" key="4">
    <source>
        <dbReference type="ARBA" id="ARBA00023012"/>
    </source>
</evidence>
<evidence type="ECO:0000256" key="7">
    <source>
        <dbReference type="ARBA" id="ARBA00023159"/>
    </source>
</evidence>
<keyword evidence="13" id="KW-1185">Reference proteome</keyword>
<dbReference type="InterPro" id="IPR011006">
    <property type="entry name" value="CheY-like_superfamily"/>
</dbReference>
<dbReference type="SMART" id="SM00448">
    <property type="entry name" value="REC"/>
    <property type="match status" value="1"/>
</dbReference>
<dbReference type="PROSITE" id="PS50110">
    <property type="entry name" value="RESPONSE_REGULATORY"/>
    <property type="match status" value="1"/>
</dbReference>
<evidence type="ECO:0000259" key="11">
    <source>
        <dbReference type="PROSITE" id="PS50110"/>
    </source>
</evidence>